<evidence type="ECO:0000313" key="7">
    <source>
        <dbReference type="EMBL" id="THG36491.1"/>
    </source>
</evidence>
<evidence type="ECO:0000256" key="3">
    <source>
        <dbReference type="ARBA" id="ARBA00022989"/>
    </source>
</evidence>
<organism evidence="7 8">
    <name type="scientific">Adlercreutzia caecimuris</name>
    <dbReference type="NCBI Taxonomy" id="671266"/>
    <lineage>
        <taxon>Bacteria</taxon>
        <taxon>Bacillati</taxon>
        <taxon>Actinomycetota</taxon>
        <taxon>Coriobacteriia</taxon>
        <taxon>Eggerthellales</taxon>
        <taxon>Eggerthellaceae</taxon>
        <taxon>Adlercreutzia</taxon>
    </lineage>
</organism>
<dbReference type="PANTHER" id="PTHR37422:SF13">
    <property type="entry name" value="LIPOPOLYSACCHARIDE BIOSYNTHESIS PROTEIN PA4999-RELATED"/>
    <property type="match status" value="1"/>
</dbReference>
<feature type="transmembrane region" description="Helical" evidence="5">
    <location>
        <begin position="85"/>
        <end position="103"/>
    </location>
</feature>
<evidence type="ECO:0000256" key="1">
    <source>
        <dbReference type="ARBA" id="ARBA00004141"/>
    </source>
</evidence>
<feature type="transmembrane region" description="Helical" evidence="5">
    <location>
        <begin position="137"/>
        <end position="159"/>
    </location>
</feature>
<feature type="transmembrane region" description="Helical" evidence="5">
    <location>
        <begin position="361"/>
        <end position="381"/>
    </location>
</feature>
<evidence type="ECO:0000313" key="8">
    <source>
        <dbReference type="Proteomes" id="UP000308978"/>
    </source>
</evidence>
<dbReference type="RefSeq" id="WP_136435466.1">
    <property type="nucleotide sequence ID" value="NZ_SSTJ01000015.1"/>
</dbReference>
<protein>
    <submittedName>
        <fullName evidence="7">O-antigen ligase family protein</fullName>
    </submittedName>
</protein>
<dbReference type="InterPro" id="IPR007016">
    <property type="entry name" value="O-antigen_ligase-rel_domated"/>
</dbReference>
<keyword evidence="4 5" id="KW-0472">Membrane</keyword>
<feature type="transmembrane region" description="Helical" evidence="5">
    <location>
        <begin position="333"/>
        <end position="354"/>
    </location>
</feature>
<dbReference type="PANTHER" id="PTHR37422">
    <property type="entry name" value="TEICHURONIC ACID BIOSYNTHESIS PROTEIN TUAE"/>
    <property type="match status" value="1"/>
</dbReference>
<evidence type="ECO:0000256" key="5">
    <source>
        <dbReference type="SAM" id="Phobius"/>
    </source>
</evidence>
<dbReference type="GO" id="GO:0016874">
    <property type="term" value="F:ligase activity"/>
    <property type="evidence" value="ECO:0007669"/>
    <property type="project" value="UniProtKB-KW"/>
</dbReference>
<reference evidence="7 8" key="1">
    <citation type="submission" date="2019-04" db="EMBL/GenBank/DDBJ databases">
        <title>Microbes associate with the intestines of laboratory mice.</title>
        <authorList>
            <person name="Navarre W."/>
            <person name="Wong E."/>
            <person name="Huang K.C."/>
            <person name="Tropini C."/>
            <person name="Ng K."/>
            <person name="Yu B."/>
        </authorList>
    </citation>
    <scope>NUCLEOTIDE SEQUENCE [LARGE SCALE GENOMIC DNA]</scope>
    <source>
        <strain evidence="7 8">NM80_B27</strain>
    </source>
</reference>
<keyword evidence="3 5" id="KW-1133">Transmembrane helix</keyword>
<feature type="transmembrane region" description="Helical" evidence="5">
    <location>
        <begin position="251"/>
        <end position="269"/>
    </location>
</feature>
<feature type="transmembrane region" description="Helical" evidence="5">
    <location>
        <begin position="115"/>
        <end position="130"/>
    </location>
</feature>
<dbReference type="GO" id="GO:0016020">
    <property type="term" value="C:membrane"/>
    <property type="evidence" value="ECO:0007669"/>
    <property type="project" value="UniProtKB-SubCell"/>
</dbReference>
<dbReference type="Proteomes" id="UP000308978">
    <property type="component" value="Unassembled WGS sequence"/>
</dbReference>
<comment type="subcellular location">
    <subcellularLocation>
        <location evidence="1">Membrane</location>
        <topology evidence="1">Multi-pass membrane protein</topology>
    </subcellularLocation>
</comment>
<gene>
    <name evidence="7" type="ORF">E5986_09715</name>
</gene>
<dbReference type="Pfam" id="PF04932">
    <property type="entry name" value="Wzy_C"/>
    <property type="match status" value="1"/>
</dbReference>
<feature type="domain" description="O-antigen ligase-related" evidence="6">
    <location>
        <begin position="214"/>
        <end position="346"/>
    </location>
</feature>
<proteinExistence type="predicted"/>
<accession>A0A4S4G1F0</accession>
<name>A0A4S4G1F0_9ACTN</name>
<feature type="transmembrane region" description="Helical" evidence="5">
    <location>
        <begin position="61"/>
        <end position="78"/>
    </location>
</feature>
<keyword evidence="7" id="KW-0436">Ligase</keyword>
<dbReference type="AlphaFoldDB" id="A0A4S4G1F0"/>
<evidence type="ECO:0000256" key="4">
    <source>
        <dbReference type="ARBA" id="ARBA00023136"/>
    </source>
</evidence>
<sequence>MKALEKTQKPKGPVGFSGLIRGMLGKIDSRLLVAVLVLLVTPMFQPGLISNLENDLFIKVWRLWRLGAAFVILTLFFFSRKTKDIFSYTALLFIASVLVSTIINKGSVNLWVNRWIPIAAMVMLVVLLVTEKRSRELVLTVYVVCFSMAVINFGSIILFPQGLYGDVPGISFFFGNRNNTYQVLIPAIVCGYLVDLCQGRRIPAAMLGAYGVALVQIAIIQSMTTLIALVCLGIFLLCIQWRVARKLLNGLTYLALSIAAFIVVVVVRLENVFGFLIVDVLHRNITFTGRTLIWDMVFDFMDKQHALWGYGLSGYKLFENPGYTHAHNEFLNVWFVGGIVGLLLFLMLLGLAACALYRNRAAMEVGVVAAGVGALFVIGVAEQITTPAFFLLLALAFYCPGLWGESGRSGALKKSLANY</sequence>
<evidence type="ECO:0000259" key="6">
    <source>
        <dbReference type="Pfam" id="PF04932"/>
    </source>
</evidence>
<dbReference type="EMBL" id="SSTJ01000015">
    <property type="protein sequence ID" value="THG36491.1"/>
    <property type="molecule type" value="Genomic_DNA"/>
</dbReference>
<dbReference type="InterPro" id="IPR051533">
    <property type="entry name" value="WaaL-like"/>
</dbReference>
<keyword evidence="2 5" id="KW-0812">Transmembrane</keyword>
<feature type="transmembrane region" description="Helical" evidence="5">
    <location>
        <begin position="31"/>
        <end position="49"/>
    </location>
</feature>
<evidence type="ECO:0000256" key="2">
    <source>
        <dbReference type="ARBA" id="ARBA00022692"/>
    </source>
</evidence>
<comment type="caution">
    <text evidence="7">The sequence shown here is derived from an EMBL/GenBank/DDBJ whole genome shotgun (WGS) entry which is preliminary data.</text>
</comment>